<evidence type="ECO:0000259" key="5">
    <source>
        <dbReference type="Pfam" id="PF22178"/>
    </source>
</evidence>
<dbReference type="NCBIfam" id="TIGR03361">
    <property type="entry name" value="VI_Rhs_Vgr"/>
    <property type="match status" value="1"/>
</dbReference>
<gene>
    <name evidence="6" type="ORF">B5P46_24835</name>
</gene>
<comment type="caution">
    <text evidence="6">The sequence shown here is derived from an EMBL/GenBank/DDBJ whole genome shotgun (WGS) entry which is preliminary data.</text>
</comment>
<evidence type="ECO:0000313" key="7">
    <source>
        <dbReference type="Proteomes" id="UP000290767"/>
    </source>
</evidence>
<evidence type="ECO:0000256" key="2">
    <source>
        <dbReference type="ARBA" id="ARBA00005558"/>
    </source>
</evidence>
<dbReference type="InterPro" id="IPR054030">
    <property type="entry name" value="Gp5_Vgr_C"/>
</dbReference>
<dbReference type="EMBL" id="MZMU01000018">
    <property type="protein sequence ID" value="RXT19551.1"/>
    <property type="molecule type" value="Genomic_DNA"/>
</dbReference>
<dbReference type="AlphaFoldDB" id="A0A4Q1TMZ3"/>
<comment type="subcellular location">
    <subcellularLocation>
        <location evidence="1">Secreted</location>
    </subcellularLocation>
</comment>
<dbReference type="GO" id="GO:0005576">
    <property type="term" value="C:extracellular region"/>
    <property type="evidence" value="ECO:0007669"/>
    <property type="project" value="UniProtKB-SubCell"/>
</dbReference>
<feature type="domain" description="Gp5/Type VI secretion system Vgr protein OB-fold" evidence="4">
    <location>
        <begin position="399"/>
        <end position="466"/>
    </location>
</feature>
<proteinExistence type="inferred from homology"/>
<sequence length="710" mass="78641">MNDMSSAADFIQASRILRIVSPLGEDQLLPERVTIEEGISSLFEIRLSARAKKPSVKPEELIGRLMDVSVEVQQGDGEGAVRRPFNGLVTELNEGPPITRGLRSYSMVLRPQMWLLSRRSDCRIWMDKTSVDIVEALFSEHGIPAPDTSGVVTPPPPQHYSVQWNETDLAYLTRRFEEDGLFYWFSHEDGKHKLHVADGARSWLGPSPSAQGEGRVRLAQGSSDRNHINEWSRRYSYVPGQRAGADWNFETPRMVPGTMTPSLVQMPEATKRELYEYPARISSVAEAERAEKLRMQASEADHDRVFGGSTSRILEVGRRFTPYEVAHPDHAYEEHVVVKAVHTVVDRSYETNSNEPEYTNTFEAVPSRVAMTPHRDTKRPRIEGTQVAIVAGPSGEEIHPDQYGRIKLWFPWDRKAKKDGSDTCWVRVAQSWAGSTWGGQIIPRIGMEVMVAFVDGDPDRPLVTGVVPNPANAVPYTLPANKTKSTFRTQTHKGTGFNEMSFEDENGREEIYMHAQRDHRIHVENSRSKRIDNNQAESIGHNKTIEVGNNHHEVIGGNMTLMVGPNILQKGVTAALGVLRSSVGDLLTSKLGAFTDKLGSLSEATMGDGNMIVGVGKNKSETVMISSSEVVGGAKTIMVGGGYQLTVGGIENKSVLMGAYEEVGQNKTIVVGKQFEIVCGKSRITLKEEGIIEIESEKSIVLKSGRIDIN</sequence>
<dbReference type="SUPFAM" id="SSF69279">
    <property type="entry name" value="Phage tail proteins"/>
    <property type="match status" value="2"/>
</dbReference>
<evidence type="ECO:0000256" key="3">
    <source>
        <dbReference type="ARBA" id="ARBA00022525"/>
    </source>
</evidence>
<dbReference type="PANTHER" id="PTHR32305">
    <property type="match status" value="1"/>
</dbReference>
<dbReference type="InterPro" id="IPR037026">
    <property type="entry name" value="Vgr_OB-fold_dom_sf"/>
</dbReference>
<organism evidence="6 7">
    <name type="scientific">Rhizobium leguminosarum</name>
    <dbReference type="NCBI Taxonomy" id="384"/>
    <lineage>
        <taxon>Bacteria</taxon>
        <taxon>Pseudomonadati</taxon>
        <taxon>Pseudomonadota</taxon>
        <taxon>Alphaproteobacteria</taxon>
        <taxon>Hyphomicrobiales</taxon>
        <taxon>Rhizobiaceae</taxon>
        <taxon>Rhizobium/Agrobacterium group</taxon>
        <taxon>Rhizobium</taxon>
    </lineage>
</organism>
<evidence type="ECO:0000259" key="4">
    <source>
        <dbReference type="Pfam" id="PF04717"/>
    </source>
</evidence>
<reference evidence="6 7" key="1">
    <citation type="submission" date="2017-03" db="EMBL/GenBank/DDBJ databases">
        <authorList>
            <person name="Safronova V.I."/>
            <person name="Sazanova A.L."/>
            <person name="Chirak E.R."/>
        </authorList>
    </citation>
    <scope>NUCLEOTIDE SEQUENCE [LARGE SCALE GENOMIC DNA]</scope>
    <source>
        <strain evidence="6 7">Tri-43</strain>
    </source>
</reference>
<dbReference type="Gene3D" id="4.10.220.110">
    <property type="match status" value="1"/>
</dbReference>
<dbReference type="SUPFAM" id="SSF69349">
    <property type="entry name" value="Phage fibre proteins"/>
    <property type="match status" value="2"/>
</dbReference>
<dbReference type="Pfam" id="PF04717">
    <property type="entry name" value="Phage_base_V"/>
    <property type="match status" value="1"/>
</dbReference>
<dbReference type="InterPro" id="IPR050708">
    <property type="entry name" value="T6SS_VgrG/RHS"/>
</dbReference>
<dbReference type="Pfam" id="PF22178">
    <property type="entry name" value="Gp5_trimer_C"/>
    <property type="match status" value="1"/>
</dbReference>
<dbReference type="PANTHER" id="PTHR32305:SF15">
    <property type="entry name" value="PROTEIN RHSA-RELATED"/>
    <property type="match status" value="1"/>
</dbReference>
<dbReference type="InterPro" id="IPR006533">
    <property type="entry name" value="T6SS_Vgr_RhsGE"/>
</dbReference>
<dbReference type="Gene3D" id="2.30.110.50">
    <property type="match status" value="1"/>
</dbReference>
<evidence type="ECO:0000313" key="6">
    <source>
        <dbReference type="EMBL" id="RXT19551.1"/>
    </source>
</evidence>
<accession>A0A4Q1TMZ3</accession>
<dbReference type="InterPro" id="IPR017847">
    <property type="entry name" value="T6SS_RhsGE_Vgr_subset"/>
</dbReference>
<name>A0A4Q1TMZ3_RHILE</name>
<keyword evidence="3" id="KW-0964">Secreted</keyword>
<comment type="similarity">
    <text evidence="2">Belongs to the VgrG protein family.</text>
</comment>
<dbReference type="Proteomes" id="UP000290767">
    <property type="component" value="Unassembled WGS sequence"/>
</dbReference>
<dbReference type="Gene3D" id="2.40.50.230">
    <property type="entry name" value="Gp5 N-terminal domain"/>
    <property type="match status" value="1"/>
</dbReference>
<dbReference type="NCBIfam" id="TIGR01646">
    <property type="entry name" value="vgr_GE"/>
    <property type="match status" value="1"/>
</dbReference>
<dbReference type="RefSeq" id="WP_129421084.1">
    <property type="nucleotide sequence ID" value="NZ_MZMU01000018.1"/>
</dbReference>
<dbReference type="InterPro" id="IPR006531">
    <property type="entry name" value="Gp5/Vgr_OB"/>
</dbReference>
<feature type="domain" description="Gp5/Type VI secretion system Vgr C-terminal trimerisation" evidence="5">
    <location>
        <begin position="485"/>
        <end position="566"/>
    </location>
</feature>
<dbReference type="Gene3D" id="3.55.50.10">
    <property type="entry name" value="Baseplate protein-like domains"/>
    <property type="match status" value="1"/>
</dbReference>
<dbReference type="Pfam" id="PF05954">
    <property type="entry name" value="Phage_GPD"/>
    <property type="match status" value="1"/>
</dbReference>
<dbReference type="SUPFAM" id="SSF69255">
    <property type="entry name" value="gp5 N-terminal domain-like"/>
    <property type="match status" value="1"/>
</dbReference>
<protein>
    <submittedName>
        <fullName evidence="6">Type VI secretion protein VgrG</fullName>
    </submittedName>
</protein>
<evidence type="ECO:0000256" key="1">
    <source>
        <dbReference type="ARBA" id="ARBA00004613"/>
    </source>
</evidence>